<evidence type="ECO:0000313" key="7">
    <source>
        <dbReference type="EMBL" id="STL19021.1"/>
    </source>
</evidence>
<reference evidence="14 15" key="5">
    <citation type="journal article" date="2019" name="Nat. Med.">
        <title>A library of human gut bacterial isolates paired with longitudinal multiomics data enables mechanistic microbiome research.</title>
        <authorList>
            <person name="Poyet M."/>
            <person name="Groussin M."/>
            <person name="Gibbons S.M."/>
            <person name="Avila-Pacheco J."/>
            <person name="Jiang X."/>
            <person name="Kearney S.M."/>
            <person name="Perrotta A.R."/>
            <person name="Berdy B."/>
            <person name="Zhao S."/>
            <person name="Lieberman T.D."/>
            <person name="Swanson P.K."/>
            <person name="Smith M."/>
            <person name="Roesemann S."/>
            <person name="Alexander J.E."/>
            <person name="Rich S.A."/>
            <person name="Livny J."/>
            <person name="Vlamakis H."/>
            <person name="Clish C."/>
            <person name="Bullock K."/>
            <person name="Deik A."/>
            <person name="Scott J."/>
            <person name="Pierce K.A."/>
            <person name="Xavier R.J."/>
            <person name="Alm E.J."/>
        </authorList>
    </citation>
    <scope>NUCLEOTIDE SEQUENCE [LARGE SCALE GENOMIC DNA]</scope>
    <source>
        <strain evidence="4 15">BIOML-A112</strain>
        <strain evidence="3 14">BIOML-A382</strain>
    </source>
</reference>
<dbReference type="Proteomes" id="UP000254718">
    <property type="component" value="Unassembled WGS sequence"/>
</dbReference>
<proteinExistence type="predicted"/>
<evidence type="ECO:0000313" key="13">
    <source>
        <dbReference type="Proteomes" id="UP000300926"/>
    </source>
</evidence>
<evidence type="ECO:0000313" key="14">
    <source>
        <dbReference type="Proteomes" id="UP000438958"/>
    </source>
</evidence>
<evidence type="ECO:0000313" key="6">
    <source>
        <dbReference type="EMBL" id="SPW74339.1"/>
    </source>
</evidence>
<dbReference type="EMBL" id="UGFE01000007">
    <property type="protein sequence ID" value="STO18070.1"/>
    <property type="molecule type" value="Genomic_DNA"/>
</dbReference>
<dbReference type="Proteomes" id="UP000250991">
    <property type="component" value="Unassembled WGS sequence"/>
</dbReference>
<dbReference type="EMBL" id="UARW01000008">
    <property type="protein sequence ID" value="SPW74339.1"/>
    <property type="molecule type" value="Genomic_DNA"/>
</dbReference>
<organism evidence="4 15">
    <name type="scientific">Escherichia coli</name>
    <dbReference type="NCBI Taxonomy" id="562"/>
    <lineage>
        <taxon>Bacteria</taxon>
        <taxon>Pseudomonadati</taxon>
        <taxon>Pseudomonadota</taxon>
        <taxon>Gammaproteobacteria</taxon>
        <taxon>Enterobacterales</taxon>
        <taxon>Enterobacteriaceae</taxon>
        <taxon>Escherichia</taxon>
    </lineage>
</organism>
<dbReference type="Pfam" id="PF04985">
    <property type="entry name" value="Phage_tube"/>
    <property type="match status" value="1"/>
</dbReference>
<evidence type="ECO:0000313" key="11">
    <source>
        <dbReference type="Proteomes" id="UP000254181"/>
    </source>
</evidence>
<evidence type="ECO:0000313" key="15">
    <source>
        <dbReference type="Proteomes" id="UP000475070"/>
    </source>
</evidence>
<evidence type="ECO:0000313" key="1">
    <source>
        <dbReference type="EMBL" id="GCO43523.1"/>
    </source>
</evidence>
<reference evidence="10 11" key="4">
    <citation type="submission" date="2018-06" db="EMBL/GenBank/DDBJ databases">
        <authorList>
            <consortium name="Pathogen Informatics"/>
            <person name="Doyle S."/>
        </authorList>
    </citation>
    <scope>NUCLEOTIDE SEQUENCE [LARGE SCALE GENOMIC DNA]</scope>
    <source>
        <strain evidence="6 10">NCTC8009</strain>
        <strain evidence="8 12">NCTC8333</strain>
        <strain evidence="7 11">NCTC9075</strain>
    </source>
</reference>
<gene>
    <name evidence="5" type="ORF">BTQ06_21900</name>
    <name evidence="1" type="ORF">ExPECSC038_04365</name>
    <name evidence="2" type="ORF">GGB84_004041</name>
    <name evidence="3" type="ORF">GKF66_20265</name>
    <name evidence="4" type="ORF">GUC01_23230</name>
    <name evidence="6" type="ORF">NCTC8009_00752</name>
    <name evidence="8" type="ORF">NCTC8333_06319</name>
    <name evidence="7" type="ORF">NCTC9075_00097</name>
</gene>
<dbReference type="EMBL" id="WXKQ01000031">
    <property type="protein sequence ID" value="NAG21895.1"/>
    <property type="molecule type" value="Genomic_DNA"/>
</dbReference>
<dbReference type="EMBL" id="UGEM01000002">
    <property type="protein sequence ID" value="STL19021.1"/>
    <property type="molecule type" value="Genomic_DNA"/>
</dbReference>
<evidence type="ECO:0000313" key="2">
    <source>
        <dbReference type="EMBL" id="HAG5772292.1"/>
    </source>
</evidence>
<sequence>MSNQIPERLINFTVYGEGNRIIGVADAKLPSIEMMTETVSGAGIAGELESGTLGHFKPMTVSLKWRTLTSAGTKLFLSSSHQVDFRGSQQVYDAGTGKYKTVPIRASMKLNPKKLDLGSLQVAKATDSENEFEVLYIKLFIDGKEVLEIDKLNFICIFDGEDILKSVRDDLGL</sequence>
<protein>
    <submittedName>
        <fullName evidence="2 6">Tail tube protein</fullName>
    </submittedName>
    <submittedName>
        <fullName evidence="4">Phage tail protein</fullName>
    </submittedName>
    <submittedName>
        <fullName evidence="1">Phage tail tube protein</fullName>
    </submittedName>
</protein>
<reference evidence="5 9" key="1">
    <citation type="submission" date="2016-12" db="EMBL/GenBank/DDBJ databases">
        <title>Real-Time Genomic Investigation Underlying the Public Health Response to a Shiga Toxin-Producing Escherichia Coli O26:H11 Outbreak in a Nursery.</title>
        <authorList>
            <person name="Ferdous M."/>
            <person name="Moran-Gilad J."/>
            <person name="Rossen J.W."/>
            <person name="Gdalevich M."/>
        </authorList>
    </citation>
    <scope>NUCLEOTIDE SEQUENCE [LARGE SCALE GENOMIC DNA]</scope>
    <source>
        <strain evidence="5 9">STEC 514-2</strain>
    </source>
</reference>
<dbReference type="EMBL" id="BFIH01000077">
    <property type="protein sequence ID" value="GCO43523.1"/>
    <property type="molecule type" value="Genomic_DNA"/>
</dbReference>
<dbReference type="Proteomes" id="UP000300926">
    <property type="component" value="Unassembled WGS sequence"/>
</dbReference>
<reference evidence="1 13" key="3">
    <citation type="submission" date="2018-04" db="EMBL/GenBank/DDBJ databases">
        <title>Large scale genomics of bovine and human commensal E. coli to reveal the emerging process of EHEC.</title>
        <authorList>
            <person name="Arimizu Y."/>
            <person name="Ogura Y."/>
        </authorList>
    </citation>
    <scope>NUCLEOTIDE SEQUENCE [LARGE SCALE GENOMIC DNA]</scope>
    <source>
        <strain evidence="1 13">ECSC038</strain>
    </source>
</reference>
<dbReference type="EMBL" id="WKUE01000039">
    <property type="protein sequence ID" value="MSI71104.1"/>
    <property type="molecule type" value="Genomic_DNA"/>
</dbReference>
<reference evidence="2" key="6">
    <citation type="submission" date="2020-02" db="EMBL/GenBank/DDBJ databases">
        <authorList>
            <consortium name="NCBI Pathogen Detection Project"/>
        </authorList>
    </citation>
    <scope>NUCLEOTIDE SEQUENCE</scope>
    <source>
        <strain evidence="2">1839</strain>
    </source>
</reference>
<evidence type="ECO:0000313" key="8">
    <source>
        <dbReference type="EMBL" id="STO18070.1"/>
    </source>
</evidence>
<dbReference type="AlphaFoldDB" id="A0A0A3TKE3"/>
<dbReference type="EMBL" id="MRVZ01000085">
    <property type="protein sequence ID" value="PAU18159.1"/>
    <property type="molecule type" value="Genomic_DNA"/>
</dbReference>
<dbReference type="Proteomes" id="UP000218543">
    <property type="component" value="Unassembled WGS sequence"/>
</dbReference>
<evidence type="ECO:0000313" key="10">
    <source>
        <dbReference type="Proteomes" id="UP000250991"/>
    </source>
</evidence>
<name>A0A0A3TKE3_ECOLX</name>
<evidence type="ECO:0000313" key="5">
    <source>
        <dbReference type="EMBL" id="PAU18159.1"/>
    </source>
</evidence>
<dbReference type="InterPro" id="IPR006498">
    <property type="entry name" value="Tail_tube"/>
</dbReference>
<evidence type="ECO:0000313" key="4">
    <source>
        <dbReference type="EMBL" id="NAG21895.1"/>
    </source>
</evidence>
<dbReference type="EMBL" id="DAAYTU010000031">
    <property type="protein sequence ID" value="HAG5772292.1"/>
    <property type="molecule type" value="Genomic_DNA"/>
</dbReference>
<accession>A0A0A3TKE3</accession>
<dbReference type="Proteomes" id="UP000254181">
    <property type="component" value="Unassembled WGS sequence"/>
</dbReference>
<dbReference type="RefSeq" id="WP_000070729.1">
    <property type="nucleotide sequence ID" value="NZ_AP022814.1"/>
</dbReference>
<dbReference type="Proteomes" id="UP000475070">
    <property type="component" value="Unassembled WGS sequence"/>
</dbReference>
<dbReference type="Proteomes" id="UP000438958">
    <property type="component" value="Unassembled WGS sequence"/>
</dbReference>
<evidence type="ECO:0000313" key="9">
    <source>
        <dbReference type="Proteomes" id="UP000218543"/>
    </source>
</evidence>
<evidence type="ECO:0000313" key="12">
    <source>
        <dbReference type="Proteomes" id="UP000254718"/>
    </source>
</evidence>
<reference evidence="2" key="2">
    <citation type="journal article" date="2018" name="Genome Biol.">
        <title>SKESA: strategic k-mer extension for scrupulous assemblies.</title>
        <authorList>
            <person name="Souvorov A."/>
            <person name="Agarwala R."/>
            <person name="Lipman D.J."/>
        </authorList>
    </citation>
    <scope>NUCLEOTIDE SEQUENCE [LARGE SCALE GENOMIC DNA]</scope>
    <source>
        <strain evidence="2">1839</strain>
    </source>
</reference>
<evidence type="ECO:0000313" key="3">
    <source>
        <dbReference type="EMBL" id="MSI71104.1"/>
    </source>
</evidence>